<dbReference type="Proteomes" id="UP000039865">
    <property type="component" value="Unassembled WGS sequence"/>
</dbReference>
<keyword evidence="5" id="KW-0732">Signal</keyword>
<sequence>MKINSVLSTAVAINLWLAISSVNCQSAGSPNVQAAQNDEEIWNVLSLDGGGIRGIITATVVDYMEKYAYTYSSKYCLPKRESKKVSMAELFDMVSGTSTGSLLASSLVLPNPDKNSPQINKFFASDALKIYTEFAPEVFQKYQLPRIWRIVGSLGFAIVGGIIFFFVGLKLLTDTQFESAIKAFKEFAKVKKQNHDKTLDAQEIVMEATLFMNVSIKIKDIKNGEALKKQISEGDLDQIQSAREEIRDHEAQYLERKGFKYLFLVLGFFFFGGIGYILMPKMHALTHSNYDRRGIEGLVTKLFGYVPIQDALTPEVCIIAYEYNTHEPRIFSKFTAKTNPETFNVSIGNASEASSAAPLYFDPKVIGDQVLIDGGVIANNPSLYAYLHSRYANQKENIRFVSIGTGMTLPKPMKKEELTKVDWFMEIGNLLTTVEQLTHEYLMRKLSKENYRFQALMDRDLALDSYSDENIEELTSYGDKTILKYQSQIQEAVNRVVDQKFSKKYSCSKP</sequence>
<dbReference type="AlphaFoldDB" id="A0A078B146"/>
<dbReference type="GO" id="GO:0047372">
    <property type="term" value="F:monoacylglycerol lipase activity"/>
    <property type="evidence" value="ECO:0007669"/>
    <property type="project" value="TreeGrafter"/>
</dbReference>
<dbReference type="InterPro" id="IPR016035">
    <property type="entry name" value="Acyl_Trfase/lysoPLipase"/>
</dbReference>
<evidence type="ECO:0000256" key="3">
    <source>
        <dbReference type="PROSITE-ProRule" id="PRU01161"/>
    </source>
</evidence>
<feature type="short sequence motif" description="GXSXG" evidence="3">
    <location>
        <begin position="96"/>
        <end position="100"/>
    </location>
</feature>
<feature type="active site" description="Nucleophile" evidence="3">
    <location>
        <position position="98"/>
    </location>
</feature>
<keyword evidence="3" id="KW-0442">Lipid degradation</keyword>
<feature type="short sequence motif" description="DGA/G" evidence="3">
    <location>
        <begin position="373"/>
        <end position="375"/>
    </location>
</feature>
<keyword evidence="4" id="KW-0812">Transmembrane</keyword>
<dbReference type="PROSITE" id="PS51635">
    <property type="entry name" value="PNPLA"/>
    <property type="match status" value="1"/>
</dbReference>
<dbReference type="PANTHER" id="PTHR32176:SF92">
    <property type="entry name" value="XYLOSE ISOMERASE"/>
    <property type="match status" value="1"/>
</dbReference>
<dbReference type="Gene3D" id="3.40.1090.10">
    <property type="entry name" value="Cytosolic phospholipase A2 catalytic domain"/>
    <property type="match status" value="1"/>
</dbReference>
<keyword evidence="2 3" id="KW-0443">Lipid metabolism</keyword>
<comment type="similarity">
    <text evidence="1">Belongs to the patatin family.</text>
</comment>
<organism evidence="7 8">
    <name type="scientific">Stylonychia lemnae</name>
    <name type="common">Ciliate</name>
    <dbReference type="NCBI Taxonomy" id="5949"/>
    <lineage>
        <taxon>Eukaryota</taxon>
        <taxon>Sar</taxon>
        <taxon>Alveolata</taxon>
        <taxon>Ciliophora</taxon>
        <taxon>Intramacronucleata</taxon>
        <taxon>Spirotrichea</taxon>
        <taxon>Stichotrichia</taxon>
        <taxon>Sporadotrichida</taxon>
        <taxon>Oxytrichidae</taxon>
        <taxon>Stylonychinae</taxon>
        <taxon>Stylonychia</taxon>
    </lineage>
</organism>
<dbReference type="GO" id="GO:0016042">
    <property type="term" value="P:lipid catabolic process"/>
    <property type="evidence" value="ECO:0007669"/>
    <property type="project" value="UniProtKB-UniRule"/>
</dbReference>
<name>A0A078B146_STYLE</name>
<dbReference type="CDD" id="cd07199">
    <property type="entry name" value="Pat17_PNPLA8_PNPLA9_like"/>
    <property type="match status" value="1"/>
</dbReference>
<dbReference type="InParanoid" id="A0A078B146"/>
<feature type="active site" description="Proton acceptor" evidence="3">
    <location>
        <position position="373"/>
    </location>
</feature>
<evidence type="ECO:0000313" key="8">
    <source>
        <dbReference type="Proteomes" id="UP000039865"/>
    </source>
</evidence>
<gene>
    <name evidence="7" type="primary">Contig18103.g19243</name>
    <name evidence="7" type="ORF">STYLEM_17166</name>
</gene>
<dbReference type="InterPro" id="IPR002641">
    <property type="entry name" value="PNPLA_dom"/>
</dbReference>
<evidence type="ECO:0000259" key="6">
    <source>
        <dbReference type="PROSITE" id="PS51635"/>
    </source>
</evidence>
<keyword evidence="4" id="KW-1133">Transmembrane helix</keyword>
<keyword evidence="8" id="KW-1185">Reference proteome</keyword>
<dbReference type="EMBL" id="CCKQ01016172">
    <property type="protein sequence ID" value="CDW88051.1"/>
    <property type="molecule type" value="Genomic_DNA"/>
</dbReference>
<dbReference type="OrthoDB" id="10049552at2759"/>
<reference evidence="7 8" key="1">
    <citation type="submission" date="2014-06" db="EMBL/GenBank/DDBJ databases">
        <authorList>
            <person name="Swart Estienne"/>
        </authorList>
    </citation>
    <scope>NUCLEOTIDE SEQUENCE [LARGE SCALE GENOMIC DNA]</scope>
    <source>
        <strain evidence="7 8">130c</strain>
    </source>
</reference>
<feature type="chain" id="PRO_5001729743" evidence="5">
    <location>
        <begin position="25"/>
        <end position="510"/>
    </location>
</feature>
<feature type="domain" description="PNPLA" evidence="6">
    <location>
        <begin position="45"/>
        <end position="386"/>
    </location>
</feature>
<dbReference type="GO" id="GO:0004620">
    <property type="term" value="F:phospholipase activity"/>
    <property type="evidence" value="ECO:0007669"/>
    <property type="project" value="TreeGrafter"/>
</dbReference>
<evidence type="ECO:0000256" key="2">
    <source>
        <dbReference type="ARBA" id="ARBA00023098"/>
    </source>
</evidence>
<dbReference type="Pfam" id="PF01734">
    <property type="entry name" value="Patatin"/>
    <property type="match status" value="1"/>
</dbReference>
<keyword evidence="3" id="KW-0378">Hydrolase</keyword>
<feature type="transmembrane region" description="Helical" evidence="4">
    <location>
        <begin position="147"/>
        <end position="172"/>
    </location>
</feature>
<feature type="signal peptide" evidence="5">
    <location>
        <begin position="1"/>
        <end position="24"/>
    </location>
</feature>
<proteinExistence type="inferred from homology"/>
<protein>
    <submittedName>
        <fullName evidence="7">Patatin</fullName>
    </submittedName>
</protein>
<feature type="short sequence motif" description="GXGXXG" evidence="3">
    <location>
        <begin position="49"/>
        <end position="54"/>
    </location>
</feature>
<accession>A0A078B146</accession>
<feature type="transmembrane region" description="Helical" evidence="4">
    <location>
        <begin position="261"/>
        <end position="279"/>
    </location>
</feature>
<evidence type="ECO:0000313" key="7">
    <source>
        <dbReference type="EMBL" id="CDW88051.1"/>
    </source>
</evidence>
<evidence type="ECO:0000256" key="5">
    <source>
        <dbReference type="SAM" id="SignalP"/>
    </source>
</evidence>
<evidence type="ECO:0000256" key="4">
    <source>
        <dbReference type="SAM" id="Phobius"/>
    </source>
</evidence>
<keyword evidence="4" id="KW-0472">Membrane</keyword>
<dbReference type="SUPFAM" id="SSF52151">
    <property type="entry name" value="FabD/lysophospholipase-like"/>
    <property type="match status" value="1"/>
</dbReference>
<dbReference type="PANTHER" id="PTHR32176">
    <property type="entry name" value="XYLOSE ISOMERASE"/>
    <property type="match status" value="1"/>
</dbReference>
<evidence type="ECO:0000256" key="1">
    <source>
        <dbReference type="ARBA" id="ARBA00010240"/>
    </source>
</evidence>